<proteinExistence type="predicted"/>
<evidence type="ECO:0000256" key="1">
    <source>
        <dbReference type="SAM" id="MobiDB-lite"/>
    </source>
</evidence>
<accession>A0A4Q4T110</accession>
<sequence length="380" mass="40784">MEISWGTIKSLLFTLGPLLLPKAISYYRQARAAPRNAGLSIVPLPPAARRSIAILLCMALLSLVLSLPTFAPENVFVVTQSRLQIPTDVLFTRLSALRPLNTLTKADEALRVRFVNLEARLLYLQYGPAALAECPFCGPDEPSAYFWYALPALLAPHLLNLAVASLATTSGGLLTAPPSAARWRWLAAVSAVLLAGLDAYRTYGYNAAANARATRLSEIDAFFWRSRTQRHLSLAALDGLLAALVYLSSTNRAFARGPSPAERVEGSARLLAAVKARLSVVGVVRNTAVRDEGLRHRAAEYWAREGAVVRAAMEEREVVEGINDALANRIRIQEIERDADAYVEAMLPRAEVAGVGGAAGGTGTGAVGEGRGNETDGLAR</sequence>
<evidence type="ECO:0000313" key="2">
    <source>
        <dbReference type="EMBL" id="RYO93811.1"/>
    </source>
</evidence>
<keyword evidence="3" id="KW-1185">Reference proteome</keyword>
<evidence type="ECO:0008006" key="4">
    <source>
        <dbReference type="Google" id="ProtNLM"/>
    </source>
</evidence>
<feature type="compositionally biased region" description="Basic and acidic residues" evidence="1">
    <location>
        <begin position="371"/>
        <end position="380"/>
    </location>
</feature>
<name>A0A4Q4T110_9PEZI</name>
<reference evidence="2 3" key="1">
    <citation type="submission" date="2018-06" db="EMBL/GenBank/DDBJ databases">
        <title>Complete Genomes of Monosporascus.</title>
        <authorList>
            <person name="Robinson A.J."/>
            <person name="Natvig D.O."/>
        </authorList>
    </citation>
    <scope>NUCLEOTIDE SEQUENCE [LARGE SCALE GENOMIC DNA]</scope>
    <source>
        <strain evidence="2 3">CBS 110550</strain>
    </source>
</reference>
<dbReference type="Proteomes" id="UP000293360">
    <property type="component" value="Unassembled WGS sequence"/>
</dbReference>
<protein>
    <recommendedName>
        <fullName evidence="4">Chorismate synthase protein</fullName>
    </recommendedName>
</protein>
<dbReference type="EMBL" id="QJNU01000581">
    <property type="protein sequence ID" value="RYO93811.1"/>
    <property type="molecule type" value="Genomic_DNA"/>
</dbReference>
<evidence type="ECO:0000313" key="3">
    <source>
        <dbReference type="Proteomes" id="UP000293360"/>
    </source>
</evidence>
<comment type="caution">
    <text evidence="2">The sequence shown here is derived from an EMBL/GenBank/DDBJ whole genome shotgun (WGS) entry which is preliminary data.</text>
</comment>
<feature type="region of interest" description="Disordered" evidence="1">
    <location>
        <begin position="358"/>
        <end position="380"/>
    </location>
</feature>
<gene>
    <name evidence="2" type="ORF">DL764_007930</name>
</gene>
<dbReference type="OrthoDB" id="4218123at2759"/>
<dbReference type="STRING" id="155417.A0A4Q4T110"/>
<dbReference type="PANTHER" id="PTHR39470">
    <property type="entry name" value="CHROMOSOME 10, WHOLE GENOME SHOTGUN SEQUENCE"/>
    <property type="match status" value="1"/>
</dbReference>
<organism evidence="2 3">
    <name type="scientific">Monosporascus ibericus</name>
    <dbReference type="NCBI Taxonomy" id="155417"/>
    <lineage>
        <taxon>Eukaryota</taxon>
        <taxon>Fungi</taxon>
        <taxon>Dikarya</taxon>
        <taxon>Ascomycota</taxon>
        <taxon>Pezizomycotina</taxon>
        <taxon>Sordariomycetes</taxon>
        <taxon>Xylariomycetidae</taxon>
        <taxon>Xylariales</taxon>
        <taxon>Xylariales incertae sedis</taxon>
        <taxon>Monosporascus</taxon>
    </lineage>
</organism>
<dbReference type="AlphaFoldDB" id="A0A4Q4T110"/>
<feature type="compositionally biased region" description="Gly residues" evidence="1">
    <location>
        <begin position="358"/>
        <end position="370"/>
    </location>
</feature>
<dbReference type="PANTHER" id="PTHR39470:SF1">
    <property type="entry name" value="CHORISMATE SYNTHASE PROTEIN"/>
    <property type="match status" value="1"/>
</dbReference>